<keyword evidence="1" id="KW-0378">Hydrolase</keyword>
<name>A0A2N0I491_9SPHN</name>
<keyword evidence="4" id="KW-1185">Reference proteome</keyword>
<dbReference type="GO" id="GO:0016289">
    <property type="term" value="F:acyl-CoA hydrolase activity"/>
    <property type="evidence" value="ECO:0007669"/>
    <property type="project" value="UniProtKB-ARBA"/>
</dbReference>
<dbReference type="CDD" id="cd03443">
    <property type="entry name" value="PaaI_thioesterase"/>
    <property type="match status" value="1"/>
</dbReference>
<dbReference type="SUPFAM" id="SSF54637">
    <property type="entry name" value="Thioesterase/thiol ester dehydrase-isomerase"/>
    <property type="match status" value="1"/>
</dbReference>
<dbReference type="Proteomes" id="UP000232587">
    <property type="component" value="Unassembled WGS sequence"/>
</dbReference>
<evidence type="ECO:0000313" key="3">
    <source>
        <dbReference type="EMBL" id="PKB25994.1"/>
    </source>
</evidence>
<dbReference type="InterPro" id="IPR029069">
    <property type="entry name" value="HotDog_dom_sf"/>
</dbReference>
<comment type="caution">
    <text evidence="3">The sequence shown here is derived from an EMBL/GenBank/DDBJ whole genome shotgun (WGS) entry which is preliminary data.</text>
</comment>
<evidence type="ECO:0000313" key="4">
    <source>
        <dbReference type="Proteomes" id="UP000232587"/>
    </source>
</evidence>
<feature type="domain" description="Thioesterase" evidence="2">
    <location>
        <begin position="66"/>
        <end position="140"/>
    </location>
</feature>
<dbReference type="AlphaFoldDB" id="A0A2N0I491"/>
<proteinExistence type="predicted"/>
<dbReference type="NCBIfam" id="TIGR00369">
    <property type="entry name" value="unchar_dom_1"/>
    <property type="match status" value="1"/>
</dbReference>
<sequence>MTTPDRPPAFTALPPGFEFDPERGSRLMTRHGHGGWLGLNYHAHGDGWFELELPWREELVGVTETGVIASGPIISLMDNATSMSVWTMTGKFVPHATLDLRVDYMRGAVPGRSVIGHGECYKLTRTISFVRGIAHDGDPDDPVAHVIGTFMATHGSYL</sequence>
<evidence type="ECO:0000256" key="1">
    <source>
        <dbReference type="ARBA" id="ARBA00022801"/>
    </source>
</evidence>
<dbReference type="RefSeq" id="WP_100866377.1">
    <property type="nucleotide sequence ID" value="NZ_PHUF01000002.1"/>
</dbReference>
<dbReference type="InterPro" id="IPR003736">
    <property type="entry name" value="PAAI_dom"/>
</dbReference>
<dbReference type="Pfam" id="PF03061">
    <property type="entry name" value="4HBT"/>
    <property type="match status" value="1"/>
</dbReference>
<protein>
    <submittedName>
        <fullName evidence="3">Uncharacterized protein (TIGR00369 family)</fullName>
    </submittedName>
</protein>
<evidence type="ECO:0000259" key="2">
    <source>
        <dbReference type="Pfam" id="PF03061"/>
    </source>
</evidence>
<accession>A0A2N0I491</accession>
<dbReference type="InterPro" id="IPR006683">
    <property type="entry name" value="Thioestr_dom"/>
</dbReference>
<organism evidence="3 4">
    <name type="scientific">Novosphingobium kunmingense</name>
    <dbReference type="NCBI Taxonomy" id="1211806"/>
    <lineage>
        <taxon>Bacteria</taxon>
        <taxon>Pseudomonadati</taxon>
        <taxon>Pseudomonadota</taxon>
        <taxon>Alphaproteobacteria</taxon>
        <taxon>Sphingomonadales</taxon>
        <taxon>Sphingomonadaceae</taxon>
        <taxon>Novosphingobium</taxon>
    </lineage>
</organism>
<dbReference type="EMBL" id="PHUF01000002">
    <property type="protein sequence ID" value="PKB25994.1"/>
    <property type="molecule type" value="Genomic_DNA"/>
</dbReference>
<gene>
    <name evidence="3" type="ORF">B0I00_1202</name>
</gene>
<dbReference type="Gene3D" id="3.10.129.10">
    <property type="entry name" value="Hotdog Thioesterase"/>
    <property type="match status" value="1"/>
</dbReference>
<reference evidence="3 4" key="1">
    <citation type="submission" date="2017-11" db="EMBL/GenBank/DDBJ databases">
        <title>Genomic Encyclopedia of Type Strains, Phase III (KMG-III): the genomes of soil and plant-associated and newly described type strains.</title>
        <authorList>
            <person name="Whitman W."/>
        </authorList>
    </citation>
    <scope>NUCLEOTIDE SEQUENCE [LARGE SCALE GENOMIC DNA]</scope>
    <source>
        <strain evidence="3 4">CGMCC 1.12274</strain>
    </source>
</reference>
<dbReference type="OrthoDB" id="9813158at2"/>